<dbReference type="Proteomes" id="UP000245370">
    <property type="component" value="Unassembled WGS sequence"/>
</dbReference>
<name>A0A2U2XG29_9FLAO</name>
<dbReference type="Gene3D" id="3.40.50.300">
    <property type="entry name" value="P-loop containing nucleotide triphosphate hydrolases"/>
    <property type="match status" value="1"/>
</dbReference>
<reference evidence="4 5" key="1">
    <citation type="submission" date="2018-05" db="EMBL/GenBank/DDBJ databases">
        <title>Brumimicrobium oceani sp. nov., isolated from coastal sediment.</title>
        <authorList>
            <person name="Kou Y."/>
        </authorList>
    </citation>
    <scope>NUCLEOTIDE SEQUENCE [LARGE SCALE GENOMIC DNA]</scope>
    <source>
        <strain evidence="4 5">C305</strain>
    </source>
</reference>
<dbReference type="RefSeq" id="WP_109357826.1">
    <property type="nucleotide sequence ID" value="NZ_QFRJ01000001.1"/>
</dbReference>
<dbReference type="OrthoDB" id="651281at2"/>
<dbReference type="InterPro" id="IPR057123">
    <property type="entry name" value="STAND_NTPase4_dom"/>
</dbReference>
<keyword evidence="4" id="KW-0675">Receptor</keyword>
<evidence type="ECO:0000313" key="4">
    <source>
        <dbReference type="EMBL" id="PWH86745.1"/>
    </source>
</evidence>
<evidence type="ECO:0000256" key="1">
    <source>
        <dbReference type="SAM" id="MobiDB-lite"/>
    </source>
</evidence>
<protein>
    <submittedName>
        <fullName evidence="4">Toll-Interleukin receptor</fullName>
    </submittedName>
</protein>
<organism evidence="4 5">
    <name type="scientific">Brumimicrobium oceani</name>
    <dbReference type="NCBI Taxonomy" id="2100725"/>
    <lineage>
        <taxon>Bacteria</taxon>
        <taxon>Pseudomonadati</taxon>
        <taxon>Bacteroidota</taxon>
        <taxon>Flavobacteriia</taxon>
        <taxon>Flavobacteriales</taxon>
        <taxon>Crocinitomicaceae</taxon>
        <taxon>Brumimicrobium</taxon>
    </lineage>
</organism>
<evidence type="ECO:0000313" key="5">
    <source>
        <dbReference type="Proteomes" id="UP000245370"/>
    </source>
</evidence>
<keyword evidence="5" id="KW-1185">Reference proteome</keyword>
<feature type="region of interest" description="Disordered" evidence="1">
    <location>
        <begin position="738"/>
        <end position="766"/>
    </location>
</feature>
<evidence type="ECO:0000259" key="3">
    <source>
        <dbReference type="Pfam" id="PF24406"/>
    </source>
</evidence>
<dbReference type="SUPFAM" id="SSF52540">
    <property type="entry name" value="P-loop containing nucleoside triphosphate hydrolases"/>
    <property type="match status" value="2"/>
</dbReference>
<dbReference type="AlphaFoldDB" id="A0A2U2XG29"/>
<gene>
    <name evidence="4" type="ORF">DIT68_00320</name>
</gene>
<dbReference type="Pfam" id="PF24406">
    <property type="entry name" value="nSTAND_NTPase4"/>
    <property type="match status" value="1"/>
</dbReference>
<reference evidence="4 5" key="2">
    <citation type="submission" date="2018-05" db="EMBL/GenBank/DDBJ databases">
        <authorList>
            <person name="Lanie J.A."/>
            <person name="Ng W.-L."/>
            <person name="Kazmierczak K.M."/>
            <person name="Andrzejewski T.M."/>
            <person name="Davidsen T.M."/>
            <person name="Wayne K.J."/>
            <person name="Tettelin H."/>
            <person name="Glass J.I."/>
            <person name="Rusch D."/>
            <person name="Podicherti R."/>
            <person name="Tsui H.-C.T."/>
            <person name="Winkler M.E."/>
        </authorList>
    </citation>
    <scope>NUCLEOTIDE SEQUENCE [LARGE SCALE GENOMIC DNA]</scope>
    <source>
        <strain evidence="4 5">C305</strain>
    </source>
</reference>
<feature type="compositionally biased region" description="Basic and acidic residues" evidence="1">
    <location>
        <begin position="739"/>
        <end position="765"/>
    </location>
</feature>
<evidence type="ECO:0000259" key="2">
    <source>
        <dbReference type="Pfam" id="PF20697"/>
    </source>
</evidence>
<feature type="domain" description="Pol beta superfamily nucleotidyltransferase in conflict systems" evidence="2">
    <location>
        <begin position="8"/>
        <end position="269"/>
    </location>
</feature>
<accession>A0A2U2XG29</accession>
<dbReference type="InterPro" id="IPR049153">
    <property type="entry name" value="NTase-conflict"/>
</dbReference>
<dbReference type="InterPro" id="IPR027417">
    <property type="entry name" value="P-loop_NTPase"/>
</dbReference>
<sequence length="987" mass="115240">MKNEIIKLIQNWKEEVSKDLRIDGVLLFGSAIYMEGRMFKPSKSDLDLIVLIPENVHDAIERRNWIAKLKTYKEKLEKDALFLLKKEDTNEQIVSIVPLTRTELDYNIHKGETRNFFEINEFLDIDTGTIFKGSEQYTFKICESEFIIQVLKSVQKARNSYLTNSAMVDYQELEWEGEDIIPKTLAREAAKIASFFEENCNPGDELNTSFGCDFIKQSLKLNRSVEEYLDLYTWIDDRNGGRSNSKVKNTLSQKSHLLLFELLYNLTIQAMQLPMKKHETLDIKLTNEWQLFLEDTEMLSKAHSSKQSVLLSDIYVSPLLKEFDDSKDELEDISFSELTEALSENRKILIAGEGQSGKTTLCKRLFSELFNQGLVPIYLSDGKNKYLGSIDSKIEKSFNEQYGESDIKLSEIEPHKLVLILDDFHFAKHKEKIIGQLIKFEKQIIMVDDIFGFNFKNETLMDQYKQFKINEFSPSQRNELIKNWVLLSDNNWTTDNEIYQEIDNKTELVDSALGKIIGKGIMPSYPFFILSFISNYDTVSNPLDQNITSQGYFYQTLVYIYLRKESVKNDDFDTYFNFLTELAFFYFKKEKTIINKIEFEKYLEEYKSNFNLTIGIEEVIRNLRNTNILHLDGLGNYSFSYPYLYYFFAAKYFADNANEQSKNIDKILGNLHIDEFAYIAIFISHHDKNTTVLDEVVLNAMTLFEKYSPATLSADELSFFDERIDEVVQAVLPQATESAENHRNEELKRKDEIEKSHSTSKKNEIESELEDDELAIELRRSIKTVEVMGKIIKNRAGSLKKDQLESIFKEGMNVHLRVLTSFIELIKNKESQSFVEEFIARRLEQIIDATETEEEKKKLLANEDKLKKIARNIFWNVNFSIIYSFNSKIIHSLGSNKLINVVENVCDLENTPATFIIKHGILMWYNKSLQIDEIYDKIESDGFSRTAKRIMEHKIVNHCQTHSMGFREHQKIEQRSRIPKRVLLKRK</sequence>
<dbReference type="EMBL" id="QFRJ01000001">
    <property type="protein sequence ID" value="PWH86745.1"/>
    <property type="molecule type" value="Genomic_DNA"/>
</dbReference>
<feature type="domain" description="STAND NTPase 4 small alpha/beta" evidence="3">
    <location>
        <begin position="594"/>
        <end position="649"/>
    </location>
</feature>
<comment type="caution">
    <text evidence="4">The sequence shown here is derived from an EMBL/GenBank/DDBJ whole genome shotgun (WGS) entry which is preliminary data.</text>
</comment>
<proteinExistence type="predicted"/>
<dbReference type="Pfam" id="PF20697">
    <property type="entry name" value="NTase-conflict"/>
    <property type="match status" value="1"/>
</dbReference>